<dbReference type="Pfam" id="PF21176">
    <property type="entry name" value="RecR_HhH"/>
    <property type="match status" value="1"/>
</dbReference>
<organism evidence="9 10">
    <name type="scientific">Tenuifilum thalassicum</name>
    <dbReference type="NCBI Taxonomy" id="2590900"/>
    <lineage>
        <taxon>Bacteria</taxon>
        <taxon>Pseudomonadati</taxon>
        <taxon>Bacteroidota</taxon>
        <taxon>Bacteroidia</taxon>
        <taxon>Bacteroidales</taxon>
        <taxon>Tenuifilaceae</taxon>
        <taxon>Tenuifilum</taxon>
    </lineage>
</organism>
<dbReference type="Pfam" id="PF02132">
    <property type="entry name" value="RecR_ZnF"/>
    <property type="match status" value="1"/>
</dbReference>
<evidence type="ECO:0000256" key="3">
    <source>
        <dbReference type="ARBA" id="ARBA00022771"/>
    </source>
</evidence>
<evidence type="ECO:0000313" key="9">
    <source>
        <dbReference type="EMBL" id="QKG80482.1"/>
    </source>
</evidence>
<protein>
    <recommendedName>
        <fullName evidence="7">Recombination protein RecR</fullName>
    </recommendedName>
</protein>
<dbReference type="GO" id="GO:0003677">
    <property type="term" value="F:DNA binding"/>
    <property type="evidence" value="ECO:0007669"/>
    <property type="project" value="UniProtKB-UniRule"/>
</dbReference>
<evidence type="ECO:0000256" key="7">
    <source>
        <dbReference type="HAMAP-Rule" id="MF_00017"/>
    </source>
</evidence>
<keyword evidence="1 7" id="KW-0479">Metal-binding</keyword>
<evidence type="ECO:0000256" key="4">
    <source>
        <dbReference type="ARBA" id="ARBA00022833"/>
    </source>
</evidence>
<reference evidence="9 10" key="1">
    <citation type="submission" date="2019-07" db="EMBL/GenBank/DDBJ databases">
        <title>Thalassofilum flectens gen. nov., sp. nov., a novel moderate thermophilic anaerobe from a shallow sea hot spring in Kunashir Island (Russia), representing a new family in the order Bacteroidales, and proposal of Thalassofilacea fam. nov.</title>
        <authorList>
            <person name="Kochetkova T.V."/>
            <person name="Podosokorskaya O.A."/>
            <person name="Novikov A."/>
            <person name="Elcheninov A.G."/>
            <person name="Toshchakov S.V."/>
            <person name="Kublanov I.V."/>
        </authorList>
    </citation>
    <scope>NUCLEOTIDE SEQUENCE [LARGE SCALE GENOMIC DNA]</scope>
    <source>
        <strain evidence="9 10">38-H</strain>
    </source>
</reference>
<evidence type="ECO:0000256" key="5">
    <source>
        <dbReference type="ARBA" id="ARBA00023172"/>
    </source>
</evidence>
<keyword evidence="5 7" id="KW-0233">DNA recombination</keyword>
<dbReference type="GO" id="GO:0006310">
    <property type="term" value="P:DNA recombination"/>
    <property type="evidence" value="ECO:0007669"/>
    <property type="project" value="UniProtKB-UniRule"/>
</dbReference>
<dbReference type="InterPro" id="IPR000093">
    <property type="entry name" value="DNA_Rcmb_RecR"/>
</dbReference>
<proteinExistence type="inferred from homology"/>
<comment type="function">
    <text evidence="7">May play a role in DNA repair. It seems to be involved in an RecBC-independent recombinational process of DNA repair. It may act with RecF and RecO.</text>
</comment>
<dbReference type="CDD" id="cd01025">
    <property type="entry name" value="TOPRIM_recR"/>
    <property type="match status" value="1"/>
</dbReference>
<dbReference type="PROSITE" id="PS01300">
    <property type="entry name" value="RECR"/>
    <property type="match status" value="1"/>
</dbReference>
<dbReference type="Gene3D" id="3.40.1360.10">
    <property type="match status" value="1"/>
</dbReference>
<gene>
    <name evidence="7 9" type="primary">recR</name>
    <name evidence="9" type="ORF">FHG85_09460</name>
</gene>
<dbReference type="GO" id="GO:0006281">
    <property type="term" value="P:DNA repair"/>
    <property type="evidence" value="ECO:0007669"/>
    <property type="project" value="UniProtKB-UniRule"/>
</dbReference>
<keyword evidence="4 7" id="KW-0862">Zinc</keyword>
<comment type="similarity">
    <text evidence="7">Belongs to the RecR family.</text>
</comment>
<dbReference type="PANTHER" id="PTHR30446">
    <property type="entry name" value="RECOMBINATION PROTEIN RECR"/>
    <property type="match status" value="1"/>
</dbReference>
<evidence type="ECO:0000256" key="1">
    <source>
        <dbReference type="ARBA" id="ARBA00022723"/>
    </source>
</evidence>
<dbReference type="Gene3D" id="6.10.250.240">
    <property type="match status" value="1"/>
</dbReference>
<name>A0A7D4CA25_9BACT</name>
<evidence type="ECO:0000313" key="10">
    <source>
        <dbReference type="Proteomes" id="UP000500961"/>
    </source>
</evidence>
<dbReference type="InterPro" id="IPR023627">
    <property type="entry name" value="Rcmb_RecR"/>
</dbReference>
<dbReference type="SUPFAM" id="SSF111304">
    <property type="entry name" value="Recombination protein RecR"/>
    <property type="match status" value="1"/>
</dbReference>
<evidence type="ECO:0000259" key="8">
    <source>
        <dbReference type="PROSITE" id="PS50880"/>
    </source>
</evidence>
<dbReference type="NCBIfam" id="TIGR00615">
    <property type="entry name" value="recR"/>
    <property type="match status" value="1"/>
</dbReference>
<evidence type="ECO:0000256" key="2">
    <source>
        <dbReference type="ARBA" id="ARBA00022763"/>
    </source>
</evidence>
<dbReference type="InterPro" id="IPR015967">
    <property type="entry name" value="Rcmb_RecR_Znf"/>
</dbReference>
<dbReference type="AlphaFoldDB" id="A0A7D4CA25"/>
<keyword evidence="3 7" id="KW-0863">Zinc-finger</keyword>
<dbReference type="InterPro" id="IPR034137">
    <property type="entry name" value="TOPRIM_RecR"/>
</dbReference>
<dbReference type="Pfam" id="PF21175">
    <property type="entry name" value="RecR_C"/>
    <property type="match status" value="1"/>
</dbReference>
<dbReference type="Gene3D" id="1.10.8.420">
    <property type="entry name" value="RecR Domain 1"/>
    <property type="match status" value="1"/>
</dbReference>
<evidence type="ECO:0000256" key="6">
    <source>
        <dbReference type="ARBA" id="ARBA00023204"/>
    </source>
</evidence>
<feature type="zinc finger region" description="C4-type" evidence="7">
    <location>
        <begin position="61"/>
        <end position="76"/>
    </location>
</feature>
<keyword evidence="6 7" id="KW-0234">DNA repair</keyword>
<dbReference type="Gene3D" id="3.30.60.80">
    <property type="match status" value="1"/>
</dbReference>
<dbReference type="Proteomes" id="UP000500961">
    <property type="component" value="Chromosome"/>
</dbReference>
<dbReference type="PROSITE" id="PS50880">
    <property type="entry name" value="TOPRIM"/>
    <property type="match status" value="1"/>
</dbReference>
<dbReference type="PANTHER" id="PTHR30446:SF0">
    <property type="entry name" value="RECOMBINATION PROTEIN RECR"/>
    <property type="match status" value="1"/>
</dbReference>
<sequence>MQPYNYPSKYLENAVEEFAKLPGIGRRTALRLVLHLLNKPKEEVEQFSATLNEMVQNIHFCSICHNISDNDICSICSSTSRDKTTICVVETIKDVMSIENTMQYKGLYHVLGGVINPMEGVGPADLNIESLVNRLKSNDINEVIMALSATTEGDTTNFYIYKKIKDYNIVVTTLARGVAFGNELEYTDEITLGRALLNRVKFNNSFSVE</sequence>
<dbReference type="Pfam" id="PF13662">
    <property type="entry name" value="Toprim_4"/>
    <property type="match status" value="1"/>
</dbReference>
<accession>A0A7D4CA25</accession>
<dbReference type="EMBL" id="CP041345">
    <property type="protein sequence ID" value="QKG80482.1"/>
    <property type="molecule type" value="Genomic_DNA"/>
</dbReference>
<dbReference type="SMART" id="SM00493">
    <property type="entry name" value="TOPRIM"/>
    <property type="match status" value="1"/>
</dbReference>
<keyword evidence="10" id="KW-1185">Reference proteome</keyword>
<dbReference type="HAMAP" id="MF_00017">
    <property type="entry name" value="RecR"/>
    <property type="match status" value="1"/>
</dbReference>
<keyword evidence="2 7" id="KW-0227">DNA damage</keyword>
<dbReference type="GO" id="GO:0008270">
    <property type="term" value="F:zinc ion binding"/>
    <property type="evidence" value="ECO:0007669"/>
    <property type="project" value="UniProtKB-KW"/>
</dbReference>
<dbReference type="InterPro" id="IPR006171">
    <property type="entry name" value="TOPRIM_dom"/>
</dbReference>
<feature type="domain" description="Toprim" evidence="8">
    <location>
        <begin position="84"/>
        <end position="179"/>
    </location>
</feature>
<dbReference type="KEGG" id="ttz:FHG85_09460"/>
<dbReference type="RefSeq" id="WP_173075237.1">
    <property type="nucleotide sequence ID" value="NZ_CP041345.1"/>
</dbReference>